<evidence type="ECO:0000313" key="1">
    <source>
        <dbReference type="EMBL" id="KAK4034371.1"/>
    </source>
</evidence>
<proteinExistence type="predicted"/>
<protein>
    <submittedName>
        <fullName evidence="1">Uncharacterized protein</fullName>
    </submittedName>
</protein>
<dbReference type="Proteomes" id="UP001303115">
    <property type="component" value="Unassembled WGS sequence"/>
</dbReference>
<reference evidence="2" key="1">
    <citation type="journal article" date="2023" name="Mol. Phylogenet. Evol.">
        <title>Genome-scale phylogeny and comparative genomics of the fungal order Sordariales.</title>
        <authorList>
            <person name="Hensen N."/>
            <person name="Bonometti L."/>
            <person name="Westerberg I."/>
            <person name="Brannstrom I.O."/>
            <person name="Guillou S."/>
            <person name="Cros-Aarteil S."/>
            <person name="Calhoun S."/>
            <person name="Haridas S."/>
            <person name="Kuo A."/>
            <person name="Mondo S."/>
            <person name="Pangilinan J."/>
            <person name="Riley R."/>
            <person name="LaButti K."/>
            <person name="Andreopoulos B."/>
            <person name="Lipzen A."/>
            <person name="Chen C."/>
            <person name="Yan M."/>
            <person name="Daum C."/>
            <person name="Ng V."/>
            <person name="Clum A."/>
            <person name="Steindorff A."/>
            <person name="Ohm R.A."/>
            <person name="Martin F."/>
            <person name="Silar P."/>
            <person name="Natvig D.O."/>
            <person name="Lalanne C."/>
            <person name="Gautier V."/>
            <person name="Ament-Velasquez S.L."/>
            <person name="Kruys A."/>
            <person name="Hutchinson M.I."/>
            <person name="Powell A.J."/>
            <person name="Barry K."/>
            <person name="Miller A.N."/>
            <person name="Grigoriev I.V."/>
            <person name="Debuchy R."/>
            <person name="Gladieux P."/>
            <person name="Hiltunen Thoren M."/>
            <person name="Johannesson H."/>
        </authorList>
    </citation>
    <scope>NUCLEOTIDE SEQUENCE [LARGE SCALE GENOMIC DNA]</scope>
    <source>
        <strain evidence="2">CBS 284.82</strain>
    </source>
</reference>
<comment type="caution">
    <text evidence="1">The sequence shown here is derived from an EMBL/GenBank/DDBJ whole genome shotgun (WGS) entry which is preliminary data.</text>
</comment>
<sequence>MSTEPETPWARAIFRQESLEEGTDWLRYYADPVFRENMTDRGIGDHFQEWTQADKLAYAFLLQALEEMQASEAAQGRKQAGLGKPRAVAAGFGLSYEPRDPTATAVQITNNREDVQTTFIELQRTLGKFEFLIRKRWGKKKKLAERTKALQKAWPNMPASHRPDLHSIIEDRQQPREVFLMPYINLKDLVSGNTLLRLLNSRGRHEPCVFAQVDLERLQLATRSKKILQPYQLVVHKMDMSSSVLPPDALYGYVSLPTPRDARDVVIHREVAGSEGVLVLEVQARLLNFLTDFCREILHDKRAEIDDERIPEEPEPDPLPAHDETTDSIVWVALQAPYRTPHAAIDLHGMVDLAKAAADDAQMRLWTLRQDPGYFATAVVDFEQHSFEYILDVNRQHHADVDLPGKFFINKAVRKMVHEALRIALLWEVVASLLEQIVEQERRFLESAVQLEEDSPEYFDLLLRLRHTLDNMMLPDTMLRLASSS</sequence>
<gene>
    <name evidence="1" type="ORF">C8A01DRAFT_39148</name>
</gene>
<organism evidence="1 2">
    <name type="scientific">Parachaetomium inaequale</name>
    <dbReference type="NCBI Taxonomy" id="2588326"/>
    <lineage>
        <taxon>Eukaryota</taxon>
        <taxon>Fungi</taxon>
        <taxon>Dikarya</taxon>
        <taxon>Ascomycota</taxon>
        <taxon>Pezizomycotina</taxon>
        <taxon>Sordariomycetes</taxon>
        <taxon>Sordariomycetidae</taxon>
        <taxon>Sordariales</taxon>
        <taxon>Chaetomiaceae</taxon>
        <taxon>Parachaetomium</taxon>
    </lineage>
</organism>
<keyword evidence="2" id="KW-1185">Reference proteome</keyword>
<dbReference type="PANTHER" id="PTHR40788:SF2">
    <property type="entry name" value="CLR5 DOMAIN-CONTAINING PROTEIN"/>
    <property type="match status" value="1"/>
</dbReference>
<name>A0AAN6PDJ9_9PEZI</name>
<dbReference type="EMBL" id="MU854482">
    <property type="protein sequence ID" value="KAK4034371.1"/>
    <property type="molecule type" value="Genomic_DNA"/>
</dbReference>
<accession>A0AAN6PDJ9</accession>
<dbReference type="PANTHER" id="PTHR40788">
    <property type="entry name" value="CLR5 DOMAIN-CONTAINING PROTEIN-RELATED"/>
    <property type="match status" value="1"/>
</dbReference>
<dbReference type="AlphaFoldDB" id="A0AAN6PDJ9"/>
<evidence type="ECO:0000313" key="2">
    <source>
        <dbReference type="Proteomes" id="UP001303115"/>
    </source>
</evidence>